<dbReference type="PANTHER" id="PTHR43280">
    <property type="entry name" value="ARAC-FAMILY TRANSCRIPTIONAL REGULATOR"/>
    <property type="match status" value="1"/>
</dbReference>
<dbReference type="SUPFAM" id="SSF52172">
    <property type="entry name" value="CheY-like"/>
    <property type="match status" value="1"/>
</dbReference>
<dbReference type="InterPro" id="IPR018062">
    <property type="entry name" value="HTH_AraC-typ_CS"/>
</dbReference>
<dbReference type="Pfam" id="PF12833">
    <property type="entry name" value="HTH_18"/>
    <property type="match status" value="1"/>
</dbReference>
<evidence type="ECO:0000256" key="5">
    <source>
        <dbReference type="SAM" id="MobiDB-lite"/>
    </source>
</evidence>
<accession>A0A1M5PID0</accession>
<dbReference type="InterPro" id="IPR018060">
    <property type="entry name" value="HTH_AraC"/>
</dbReference>
<keyword evidence="3" id="KW-0804">Transcription</keyword>
<dbReference type="PRINTS" id="PR00032">
    <property type="entry name" value="HTHARAC"/>
</dbReference>
<dbReference type="PANTHER" id="PTHR43280:SF2">
    <property type="entry name" value="HTH-TYPE TRANSCRIPTIONAL REGULATOR EXSA"/>
    <property type="match status" value="1"/>
</dbReference>
<reference evidence="9" key="1">
    <citation type="submission" date="2016-11" db="EMBL/GenBank/DDBJ databases">
        <authorList>
            <person name="Varghese N."/>
            <person name="Submissions S."/>
        </authorList>
    </citation>
    <scope>NUCLEOTIDE SEQUENCE [LARGE SCALE GENOMIC DNA]</scope>
    <source>
        <strain evidence="9">CGMCC 1.6496</strain>
    </source>
</reference>
<dbReference type="SMART" id="SM00342">
    <property type="entry name" value="HTH_ARAC"/>
    <property type="match status" value="1"/>
</dbReference>
<dbReference type="Proteomes" id="UP000184079">
    <property type="component" value="Unassembled WGS sequence"/>
</dbReference>
<dbReference type="PROSITE" id="PS01124">
    <property type="entry name" value="HTH_ARAC_FAMILY_2"/>
    <property type="match status" value="1"/>
</dbReference>
<dbReference type="InterPro" id="IPR011006">
    <property type="entry name" value="CheY-like_superfamily"/>
</dbReference>
<dbReference type="EMBL" id="FQXD01000003">
    <property type="protein sequence ID" value="SHH01517.1"/>
    <property type="molecule type" value="Genomic_DNA"/>
</dbReference>
<evidence type="ECO:0000256" key="3">
    <source>
        <dbReference type="ARBA" id="ARBA00023163"/>
    </source>
</evidence>
<dbReference type="PROSITE" id="PS00041">
    <property type="entry name" value="HTH_ARAC_FAMILY_1"/>
    <property type="match status" value="1"/>
</dbReference>
<keyword evidence="2 8" id="KW-0238">DNA-binding</keyword>
<protein>
    <submittedName>
        <fullName evidence="8">Two-component response regulator, YesN/AraC family, consists of REC and AraC-type DNA-binding domains</fullName>
    </submittedName>
</protein>
<dbReference type="SUPFAM" id="SSF46689">
    <property type="entry name" value="Homeodomain-like"/>
    <property type="match status" value="1"/>
</dbReference>
<comment type="caution">
    <text evidence="4">Lacks conserved residue(s) required for the propagation of feature annotation.</text>
</comment>
<sequence length="518" mass="61474">MDILIIDRDETERTGMEWFIRSNQLPFEHILHARNIKQANMLLSKGKPHVVILELELLSPTNFAAFAMNIRRYSKSLITTTAEPVFERASQAIELQSKSLLVKPLNLTLLKKALTNATKIEHSSQSMEYISRSHEIYHSLFLKTSLSDPVQPIFLLMEPEKQAHIQDLFTWLYNNSPSFKIELYPLHNRIVCLAYVRYPYTMENIKFEVSKIMQLWREAFDFNINIAIYKNEKDHIDLHQAYTVTRTVLNMRFYKGFNQVFVVDQVHTFSSFDPFLTSDEQRFWMESLEKGDIESIKDYLYQTFTRPFNNYPEPEIVRIQLTSVLAQVRRFINNCKLSKIEVVEEAYHHTFQIILNHPVLYTIVQEFILFCINIIKHAQVQKQKREFNYLERSLLYLEHHFNNVNLRLEDLANHLEISPNYLSHLLSMENKPFKKIVNEFRINSAKKLLLHTNETIYNISNSVGFKDQNYFSRVFKQFNNTSPKEYRRSHQTQPRTKAQAPVQQRSDWNESTEIKESR</sequence>
<evidence type="ECO:0000256" key="2">
    <source>
        <dbReference type="ARBA" id="ARBA00023125"/>
    </source>
</evidence>
<feature type="domain" description="HTH araC/xylS-type" evidence="6">
    <location>
        <begin position="391"/>
        <end position="489"/>
    </location>
</feature>
<evidence type="ECO:0000313" key="9">
    <source>
        <dbReference type="Proteomes" id="UP000184079"/>
    </source>
</evidence>
<dbReference type="GO" id="GO:0003700">
    <property type="term" value="F:DNA-binding transcription factor activity"/>
    <property type="evidence" value="ECO:0007669"/>
    <property type="project" value="InterPro"/>
</dbReference>
<organism evidence="8 9">
    <name type="scientific">Virgibacillus chiguensis</name>
    <dbReference type="NCBI Taxonomy" id="411959"/>
    <lineage>
        <taxon>Bacteria</taxon>
        <taxon>Bacillati</taxon>
        <taxon>Bacillota</taxon>
        <taxon>Bacilli</taxon>
        <taxon>Bacillales</taxon>
        <taxon>Bacillaceae</taxon>
        <taxon>Virgibacillus</taxon>
    </lineage>
</organism>
<evidence type="ECO:0000256" key="4">
    <source>
        <dbReference type="PROSITE-ProRule" id="PRU00169"/>
    </source>
</evidence>
<feature type="region of interest" description="Disordered" evidence="5">
    <location>
        <begin position="482"/>
        <end position="518"/>
    </location>
</feature>
<dbReference type="OrthoDB" id="342399at2"/>
<dbReference type="AlphaFoldDB" id="A0A1M5PID0"/>
<dbReference type="GO" id="GO:0043565">
    <property type="term" value="F:sequence-specific DNA binding"/>
    <property type="evidence" value="ECO:0007669"/>
    <property type="project" value="InterPro"/>
</dbReference>
<evidence type="ECO:0000256" key="1">
    <source>
        <dbReference type="ARBA" id="ARBA00023015"/>
    </source>
</evidence>
<evidence type="ECO:0000313" key="8">
    <source>
        <dbReference type="EMBL" id="SHH01517.1"/>
    </source>
</evidence>
<dbReference type="PROSITE" id="PS50110">
    <property type="entry name" value="RESPONSE_REGULATORY"/>
    <property type="match status" value="1"/>
</dbReference>
<dbReference type="Gene3D" id="3.40.50.2300">
    <property type="match status" value="1"/>
</dbReference>
<dbReference type="RefSeq" id="WP_073005890.1">
    <property type="nucleotide sequence ID" value="NZ_FQXD01000003.1"/>
</dbReference>
<keyword evidence="1" id="KW-0805">Transcription regulation</keyword>
<feature type="compositionally biased region" description="Polar residues" evidence="5">
    <location>
        <begin position="491"/>
        <end position="511"/>
    </location>
</feature>
<name>A0A1M5PID0_9BACI</name>
<dbReference type="InterPro" id="IPR001789">
    <property type="entry name" value="Sig_transdc_resp-reg_receiver"/>
</dbReference>
<keyword evidence="9" id="KW-1185">Reference proteome</keyword>
<feature type="domain" description="Response regulatory" evidence="7">
    <location>
        <begin position="2"/>
        <end position="118"/>
    </location>
</feature>
<dbReference type="GO" id="GO:0000160">
    <property type="term" value="P:phosphorelay signal transduction system"/>
    <property type="evidence" value="ECO:0007669"/>
    <property type="project" value="InterPro"/>
</dbReference>
<evidence type="ECO:0000259" key="6">
    <source>
        <dbReference type="PROSITE" id="PS01124"/>
    </source>
</evidence>
<evidence type="ECO:0000259" key="7">
    <source>
        <dbReference type="PROSITE" id="PS50110"/>
    </source>
</evidence>
<proteinExistence type="predicted"/>
<dbReference type="Gene3D" id="1.10.10.60">
    <property type="entry name" value="Homeodomain-like"/>
    <property type="match status" value="1"/>
</dbReference>
<dbReference type="InterPro" id="IPR020449">
    <property type="entry name" value="Tscrpt_reg_AraC-type_HTH"/>
</dbReference>
<gene>
    <name evidence="8" type="ORF">SAMN05421807_10380</name>
</gene>
<dbReference type="InterPro" id="IPR009057">
    <property type="entry name" value="Homeodomain-like_sf"/>
</dbReference>